<dbReference type="Gene3D" id="3.40.950.10">
    <property type="entry name" value="Fe-only Hydrogenase (Larger Subunit), Chain L, domain 3"/>
    <property type="match status" value="1"/>
</dbReference>
<dbReference type="Proteomes" id="UP000596661">
    <property type="component" value="Unassembled WGS sequence"/>
</dbReference>
<feature type="domain" description="Iron hydrogenase large subunit C-terminal" evidence="2">
    <location>
        <begin position="47"/>
        <end position="106"/>
    </location>
</feature>
<dbReference type="SUPFAM" id="SSF53920">
    <property type="entry name" value="Fe-only hydrogenase"/>
    <property type="match status" value="1"/>
</dbReference>
<comment type="similarity">
    <text evidence="1">Belongs to the NARF family.</text>
</comment>
<accession>A0A803QJI6</accession>
<dbReference type="GO" id="GO:0003676">
    <property type="term" value="F:nucleic acid binding"/>
    <property type="evidence" value="ECO:0007669"/>
    <property type="project" value="InterPro"/>
</dbReference>
<proteinExistence type="inferred from homology"/>
<dbReference type="PANTHER" id="PTHR11615">
    <property type="entry name" value="NITRATE, FORMATE, IRON DEHYDROGENASE"/>
    <property type="match status" value="1"/>
</dbReference>
<keyword evidence="4" id="KW-1185">Reference proteome</keyword>
<dbReference type="InterPro" id="IPR004108">
    <property type="entry name" value="Fe_hydrogenase_lsu_C"/>
</dbReference>
<dbReference type="InterPro" id="IPR050340">
    <property type="entry name" value="Cytosolic_Fe-S_CAF"/>
</dbReference>
<evidence type="ECO:0000256" key="1">
    <source>
        <dbReference type="ARBA" id="ARBA00006596"/>
    </source>
</evidence>
<name>A0A803QJI6_CANSA</name>
<protein>
    <recommendedName>
        <fullName evidence="2">Iron hydrogenase large subunit C-terminal domain-containing protein</fullName>
    </recommendedName>
</protein>
<dbReference type="SUPFAM" id="SSF54928">
    <property type="entry name" value="RNA-binding domain, RBD"/>
    <property type="match status" value="1"/>
</dbReference>
<evidence type="ECO:0000313" key="4">
    <source>
        <dbReference type="Proteomes" id="UP000596661"/>
    </source>
</evidence>
<dbReference type="EnsemblPlants" id="evm.model.10.1379">
    <property type="protein sequence ID" value="cds.evm.model.10.1379"/>
    <property type="gene ID" value="evm.TU.10.1379"/>
</dbReference>
<sequence length="201" mass="23140">MSSRASRTLYVGNLPGDIREREVEDLFYKRSEYRVMVSRLPSSASWQDLKDHMRRAGDVEGKTVLKFTLCYGFRNLQNVVRKIKTGKCDYHFLEIMACPSGCLNGGGQIKPKPGQSGKDLIQSLETAYMEKENWLVERSLLGWVLEWGWRWSCWVRAGASSWLLKLSRMGVTAKVGTRLGQWFCVSFTSRVCTDVVQRRRE</sequence>
<dbReference type="EMBL" id="UZAU01000821">
    <property type="status" value="NOT_ANNOTATED_CDS"/>
    <property type="molecule type" value="Genomic_DNA"/>
</dbReference>
<evidence type="ECO:0000313" key="3">
    <source>
        <dbReference type="EnsemblPlants" id="cds.evm.model.10.1379"/>
    </source>
</evidence>
<evidence type="ECO:0000259" key="2">
    <source>
        <dbReference type="Pfam" id="PF02906"/>
    </source>
</evidence>
<dbReference type="InterPro" id="IPR009016">
    <property type="entry name" value="Fe_hydrogenase"/>
</dbReference>
<organism evidence="3 4">
    <name type="scientific">Cannabis sativa</name>
    <name type="common">Hemp</name>
    <name type="synonym">Marijuana</name>
    <dbReference type="NCBI Taxonomy" id="3483"/>
    <lineage>
        <taxon>Eukaryota</taxon>
        <taxon>Viridiplantae</taxon>
        <taxon>Streptophyta</taxon>
        <taxon>Embryophyta</taxon>
        <taxon>Tracheophyta</taxon>
        <taxon>Spermatophyta</taxon>
        <taxon>Magnoliopsida</taxon>
        <taxon>eudicotyledons</taxon>
        <taxon>Gunneridae</taxon>
        <taxon>Pentapetalae</taxon>
        <taxon>rosids</taxon>
        <taxon>fabids</taxon>
        <taxon>Rosales</taxon>
        <taxon>Cannabaceae</taxon>
        <taxon>Cannabis</taxon>
    </lineage>
</organism>
<dbReference type="Gramene" id="evm.model.10.1379">
    <property type="protein sequence ID" value="cds.evm.model.10.1379"/>
    <property type="gene ID" value="evm.TU.10.1379"/>
</dbReference>
<dbReference type="Pfam" id="PF02906">
    <property type="entry name" value="Fe_hyd_lg_C"/>
    <property type="match status" value="1"/>
</dbReference>
<dbReference type="AlphaFoldDB" id="A0A803QJI6"/>
<reference evidence="3" key="1">
    <citation type="submission" date="2021-03" db="UniProtKB">
        <authorList>
            <consortium name="EnsemblPlants"/>
        </authorList>
    </citation>
    <scope>IDENTIFICATION</scope>
</reference>
<dbReference type="InterPro" id="IPR035979">
    <property type="entry name" value="RBD_domain_sf"/>
</dbReference>